<feature type="non-terminal residue" evidence="2">
    <location>
        <position position="1"/>
    </location>
</feature>
<proteinExistence type="predicted"/>
<accession>E2BPX8</accession>
<gene>
    <name evidence="2" type="ORF">EAI_04115</name>
</gene>
<protein>
    <submittedName>
        <fullName evidence="2">Uncharacterized protein</fullName>
    </submittedName>
</protein>
<feature type="non-terminal residue" evidence="2">
    <location>
        <position position="85"/>
    </location>
</feature>
<dbReference type="AlphaFoldDB" id="E2BPX8"/>
<evidence type="ECO:0000313" key="3">
    <source>
        <dbReference type="Proteomes" id="UP000008237"/>
    </source>
</evidence>
<organism evidence="3">
    <name type="scientific">Harpegnathos saltator</name>
    <name type="common">Jerdon's jumping ant</name>
    <dbReference type="NCBI Taxonomy" id="610380"/>
    <lineage>
        <taxon>Eukaryota</taxon>
        <taxon>Metazoa</taxon>
        <taxon>Ecdysozoa</taxon>
        <taxon>Arthropoda</taxon>
        <taxon>Hexapoda</taxon>
        <taxon>Insecta</taxon>
        <taxon>Pterygota</taxon>
        <taxon>Neoptera</taxon>
        <taxon>Endopterygota</taxon>
        <taxon>Hymenoptera</taxon>
        <taxon>Apocrita</taxon>
        <taxon>Aculeata</taxon>
        <taxon>Formicoidea</taxon>
        <taxon>Formicidae</taxon>
        <taxon>Ponerinae</taxon>
        <taxon>Ponerini</taxon>
        <taxon>Harpegnathos</taxon>
    </lineage>
</organism>
<reference evidence="2 3" key="1">
    <citation type="journal article" date="2010" name="Science">
        <title>Genomic comparison of the ants Camponotus floridanus and Harpegnathos saltator.</title>
        <authorList>
            <person name="Bonasio R."/>
            <person name="Zhang G."/>
            <person name="Ye C."/>
            <person name="Mutti N.S."/>
            <person name="Fang X."/>
            <person name="Qin N."/>
            <person name="Donahue G."/>
            <person name="Yang P."/>
            <person name="Li Q."/>
            <person name="Li C."/>
            <person name="Zhang P."/>
            <person name="Huang Z."/>
            <person name="Berger S.L."/>
            <person name="Reinberg D."/>
            <person name="Wang J."/>
            <person name="Liebig J."/>
        </authorList>
    </citation>
    <scope>NUCLEOTIDE SEQUENCE [LARGE SCALE GENOMIC DNA]</scope>
    <source>
        <strain evidence="2 3">R22 G/1</strain>
    </source>
</reference>
<dbReference type="Proteomes" id="UP000008237">
    <property type="component" value="Unassembled WGS sequence"/>
</dbReference>
<name>E2BPX8_HARSA</name>
<dbReference type="OrthoDB" id="427960at2759"/>
<dbReference type="EMBL" id="GL449668">
    <property type="protein sequence ID" value="EFN82251.1"/>
    <property type="molecule type" value="Genomic_DNA"/>
</dbReference>
<feature type="region of interest" description="Disordered" evidence="1">
    <location>
        <begin position="64"/>
        <end position="85"/>
    </location>
</feature>
<sequence>LAASVIDAAKKVLWIAIRSGNIKGIYIKVLRDVAAAITVGATLLSKRVAEEGGENTEILDEVRSENQRLRTSHEEMKKEIEELKD</sequence>
<dbReference type="InParanoid" id="E2BPX8"/>
<evidence type="ECO:0000256" key="1">
    <source>
        <dbReference type="SAM" id="MobiDB-lite"/>
    </source>
</evidence>
<keyword evidence="3" id="KW-1185">Reference proteome</keyword>
<evidence type="ECO:0000313" key="2">
    <source>
        <dbReference type="EMBL" id="EFN82251.1"/>
    </source>
</evidence>